<evidence type="ECO:0000313" key="12">
    <source>
        <dbReference type="EMBL" id="RCH90097.1"/>
    </source>
</evidence>
<gene>
    <name evidence="12" type="ORF">CU097_004369</name>
</gene>
<dbReference type="GO" id="GO:0005576">
    <property type="term" value="C:extracellular region"/>
    <property type="evidence" value="ECO:0007669"/>
    <property type="project" value="UniProtKB-SubCell"/>
</dbReference>
<dbReference type="CDD" id="cd03880">
    <property type="entry name" value="M28_QC_like"/>
    <property type="match status" value="1"/>
</dbReference>
<keyword evidence="9" id="KW-0012">Acyltransferase</keyword>
<sequence>MKSVFILLLLPLVAYCYKILSNESLKYLAKLTNPERLSVDSSLMKPLLTERISGTLGNEQVQKFIIQHFERLGWHIELDNFTDMTPYGLKNFTNIIVTHNPDKPTRLVLAAHFDSMYSPDFEFIGATDSAIPCGLLMNTAETLNDILSDTTKHFRQKDKTVQMIFFDGEEAFRQWSATDSIYGARHLAETWESSYLVNGNKVYKNRLDQIEVLVLLDLLGVPNVQFPNYYRSTSWLFYKLISLENRLKAQSLLNTKSKKGEELISFFNPNSMLTFQGESIGDDHVPFLQRGVNVLHLIPHPFPYVWHTRADTAECIDQSVVENYAALFRAFTAEYLEIDPLPHNEL</sequence>
<keyword evidence="7 10" id="KW-0862">Zinc</keyword>
<evidence type="ECO:0000256" key="3">
    <source>
        <dbReference type="ARBA" id="ARBA00006014"/>
    </source>
</evidence>
<feature type="signal peptide" evidence="10">
    <location>
        <begin position="1"/>
        <end position="16"/>
    </location>
</feature>
<dbReference type="GO" id="GO:0006508">
    <property type="term" value="P:proteolysis"/>
    <property type="evidence" value="ECO:0007669"/>
    <property type="project" value="UniProtKB-KW"/>
</dbReference>
<dbReference type="STRING" id="86630.A0A367JJI7"/>
<keyword evidence="10" id="KW-0378">Hydrolase</keyword>
<dbReference type="AlphaFoldDB" id="A0A367JJI7"/>
<comment type="similarity">
    <text evidence="3">Belongs to the glutaminyl-peptide cyclotransferase family.</text>
</comment>
<dbReference type="PANTHER" id="PTHR12283">
    <property type="entry name" value="GLUTAMINYL-PEPTIDE CYCLOTRANSFERASE"/>
    <property type="match status" value="1"/>
</dbReference>
<evidence type="ECO:0000256" key="1">
    <source>
        <dbReference type="ARBA" id="ARBA00000001"/>
    </source>
</evidence>
<evidence type="ECO:0000256" key="10">
    <source>
        <dbReference type="RuleBase" id="RU361240"/>
    </source>
</evidence>
<keyword evidence="13" id="KW-1185">Reference proteome</keyword>
<dbReference type="InterPro" id="IPR040234">
    <property type="entry name" value="QC/QCL"/>
</dbReference>
<keyword evidence="5" id="KW-0808">Transferase</keyword>
<comment type="similarity">
    <text evidence="10">Belongs to the peptidase M28 family.</text>
</comment>
<comment type="subcellular location">
    <subcellularLocation>
        <location evidence="2">Secreted</location>
    </subcellularLocation>
</comment>
<dbReference type="PANTHER" id="PTHR12283:SF6">
    <property type="entry name" value="GLUTAMINYL-PEPTIDE CYCLOTRANSFERASE-RELATED"/>
    <property type="match status" value="1"/>
</dbReference>
<dbReference type="Pfam" id="PF04389">
    <property type="entry name" value="Peptidase_M28"/>
    <property type="match status" value="1"/>
</dbReference>
<proteinExistence type="inferred from homology"/>
<comment type="caution">
    <text evidence="12">The sequence shown here is derived from an EMBL/GenBank/DDBJ whole genome shotgun (WGS) entry which is preliminary data.</text>
</comment>
<dbReference type="InterPro" id="IPR007484">
    <property type="entry name" value="Peptidase_M28"/>
</dbReference>
<keyword evidence="6 10" id="KW-0479">Metal-binding</keyword>
<evidence type="ECO:0000256" key="8">
    <source>
        <dbReference type="ARBA" id="ARBA00023157"/>
    </source>
</evidence>
<feature type="chain" id="PRO_5016476626" description="Peptide hydrolase" evidence="10">
    <location>
        <begin position="17"/>
        <end position="346"/>
    </location>
</feature>
<dbReference type="GO" id="GO:0008233">
    <property type="term" value="F:peptidase activity"/>
    <property type="evidence" value="ECO:0007669"/>
    <property type="project" value="UniProtKB-KW"/>
</dbReference>
<dbReference type="InterPro" id="IPR037457">
    <property type="entry name" value="M28_QC"/>
</dbReference>
<evidence type="ECO:0000313" key="13">
    <source>
        <dbReference type="Proteomes" id="UP000252139"/>
    </source>
</evidence>
<dbReference type="GO" id="GO:0016603">
    <property type="term" value="F:glutaminyl-peptide cyclotransferase activity"/>
    <property type="evidence" value="ECO:0007669"/>
    <property type="project" value="UniProtKB-EC"/>
</dbReference>
<reference evidence="12 13" key="1">
    <citation type="journal article" date="2018" name="G3 (Bethesda)">
        <title>Phylogenetic and Phylogenomic Definition of Rhizopus Species.</title>
        <authorList>
            <person name="Gryganskyi A.P."/>
            <person name="Golan J."/>
            <person name="Dolatabadi S."/>
            <person name="Mondo S."/>
            <person name="Robb S."/>
            <person name="Idnurm A."/>
            <person name="Muszewska A."/>
            <person name="Steczkiewicz K."/>
            <person name="Masonjones S."/>
            <person name="Liao H.L."/>
            <person name="Gajdeczka M.T."/>
            <person name="Anike F."/>
            <person name="Vuek A."/>
            <person name="Anishchenko I.M."/>
            <person name="Voigt K."/>
            <person name="de Hoog G.S."/>
            <person name="Smith M.E."/>
            <person name="Heitman J."/>
            <person name="Vilgalys R."/>
            <person name="Stajich J.E."/>
        </authorList>
    </citation>
    <scope>NUCLEOTIDE SEQUENCE [LARGE SCALE GENOMIC DNA]</scope>
    <source>
        <strain evidence="12 13">CBS 357.93</strain>
    </source>
</reference>
<accession>A0A367JJI7</accession>
<evidence type="ECO:0000256" key="7">
    <source>
        <dbReference type="ARBA" id="ARBA00022833"/>
    </source>
</evidence>
<dbReference type="GO" id="GO:0008270">
    <property type="term" value="F:zinc ion binding"/>
    <property type="evidence" value="ECO:0007669"/>
    <property type="project" value="TreeGrafter"/>
</dbReference>
<keyword evidence="10" id="KW-0732">Signal</keyword>
<comment type="catalytic activity">
    <reaction evidence="1">
        <text>N-terminal L-glutaminyl-[peptide] = N-terminal 5-oxo-L-prolyl-[peptide] + NH4(+)</text>
        <dbReference type="Rhea" id="RHEA:23652"/>
        <dbReference type="Rhea" id="RHEA-COMP:11736"/>
        <dbReference type="Rhea" id="RHEA-COMP:11846"/>
        <dbReference type="ChEBI" id="CHEBI:28938"/>
        <dbReference type="ChEBI" id="CHEBI:64722"/>
        <dbReference type="ChEBI" id="CHEBI:87215"/>
        <dbReference type="EC" id="2.3.2.5"/>
    </reaction>
</comment>
<dbReference type="Gene3D" id="3.40.630.10">
    <property type="entry name" value="Zn peptidases"/>
    <property type="match status" value="1"/>
</dbReference>
<dbReference type="EMBL" id="PJQL01001177">
    <property type="protein sequence ID" value="RCH90097.1"/>
    <property type="molecule type" value="Genomic_DNA"/>
</dbReference>
<evidence type="ECO:0000256" key="5">
    <source>
        <dbReference type="ARBA" id="ARBA00022679"/>
    </source>
</evidence>
<organism evidence="12 13">
    <name type="scientific">Rhizopus azygosporus</name>
    <name type="common">Rhizopus microsporus var. azygosporus</name>
    <dbReference type="NCBI Taxonomy" id="86630"/>
    <lineage>
        <taxon>Eukaryota</taxon>
        <taxon>Fungi</taxon>
        <taxon>Fungi incertae sedis</taxon>
        <taxon>Mucoromycota</taxon>
        <taxon>Mucoromycotina</taxon>
        <taxon>Mucoromycetes</taxon>
        <taxon>Mucorales</taxon>
        <taxon>Mucorineae</taxon>
        <taxon>Rhizopodaceae</taxon>
        <taxon>Rhizopus</taxon>
    </lineage>
</organism>
<dbReference type="EC" id="3.4.-.-" evidence="10"/>
<feature type="domain" description="Peptidase M28" evidence="11">
    <location>
        <begin position="94"/>
        <end position="331"/>
    </location>
</feature>
<keyword evidence="8" id="KW-1015">Disulfide bond</keyword>
<keyword evidence="4" id="KW-0964">Secreted</keyword>
<dbReference type="SUPFAM" id="SSF53187">
    <property type="entry name" value="Zn-dependent exopeptidases"/>
    <property type="match status" value="1"/>
</dbReference>
<evidence type="ECO:0000256" key="9">
    <source>
        <dbReference type="ARBA" id="ARBA00023315"/>
    </source>
</evidence>
<dbReference type="FunFam" id="3.40.630.10:FF:000029">
    <property type="entry name" value="Glutaminyl-peptide cyclotransferase"/>
    <property type="match status" value="1"/>
</dbReference>
<evidence type="ECO:0000256" key="6">
    <source>
        <dbReference type="ARBA" id="ARBA00022723"/>
    </source>
</evidence>
<name>A0A367JJI7_RHIAZ</name>
<evidence type="ECO:0000256" key="2">
    <source>
        <dbReference type="ARBA" id="ARBA00004613"/>
    </source>
</evidence>
<protein>
    <recommendedName>
        <fullName evidence="10">Peptide hydrolase</fullName>
        <ecNumber evidence="10">3.4.-.-</ecNumber>
    </recommendedName>
</protein>
<dbReference type="OrthoDB" id="3907302at2759"/>
<keyword evidence="10" id="KW-0645">Protease</keyword>
<dbReference type="Proteomes" id="UP000252139">
    <property type="component" value="Unassembled WGS sequence"/>
</dbReference>
<evidence type="ECO:0000259" key="11">
    <source>
        <dbReference type="Pfam" id="PF04389"/>
    </source>
</evidence>
<evidence type="ECO:0000256" key="4">
    <source>
        <dbReference type="ARBA" id="ARBA00022525"/>
    </source>
</evidence>